<name>A0A5B7JP65_PORTR</name>
<evidence type="ECO:0000313" key="1">
    <source>
        <dbReference type="EMBL" id="MPC99751.1"/>
    </source>
</evidence>
<evidence type="ECO:0000313" key="2">
    <source>
        <dbReference type="Proteomes" id="UP000324222"/>
    </source>
</evidence>
<sequence length="80" mass="8845">MSRRGAVREVWVVAARWRTHLVLGPLASSRSKGTTCQRTVCPSPLPPTTTPHHCPSIIPFHSHSISRSALRTVANSDEKY</sequence>
<proteinExistence type="predicted"/>
<keyword evidence="2" id="KW-1185">Reference proteome</keyword>
<dbReference type="Proteomes" id="UP000324222">
    <property type="component" value="Unassembled WGS sequence"/>
</dbReference>
<dbReference type="EMBL" id="VSRR010119689">
    <property type="protein sequence ID" value="MPC99751.1"/>
    <property type="molecule type" value="Genomic_DNA"/>
</dbReference>
<organism evidence="1 2">
    <name type="scientific">Portunus trituberculatus</name>
    <name type="common">Swimming crab</name>
    <name type="synonym">Neptunus trituberculatus</name>
    <dbReference type="NCBI Taxonomy" id="210409"/>
    <lineage>
        <taxon>Eukaryota</taxon>
        <taxon>Metazoa</taxon>
        <taxon>Ecdysozoa</taxon>
        <taxon>Arthropoda</taxon>
        <taxon>Crustacea</taxon>
        <taxon>Multicrustacea</taxon>
        <taxon>Malacostraca</taxon>
        <taxon>Eumalacostraca</taxon>
        <taxon>Eucarida</taxon>
        <taxon>Decapoda</taxon>
        <taxon>Pleocyemata</taxon>
        <taxon>Brachyura</taxon>
        <taxon>Eubrachyura</taxon>
        <taxon>Portunoidea</taxon>
        <taxon>Portunidae</taxon>
        <taxon>Portuninae</taxon>
        <taxon>Portunus</taxon>
    </lineage>
</organism>
<protein>
    <submittedName>
        <fullName evidence="1">Uncharacterized protein</fullName>
    </submittedName>
</protein>
<gene>
    <name evidence="1" type="ORF">E2C01_095185</name>
</gene>
<reference evidence="1 2" key="1">
    <citation type="submission" date="2019-05" db="EMBL/GenBank/DDBJ databases">
        <title>Another draft genome of Portunus trituberculatus and its Hox gene families provides insights of decapod evolution.</title>
        <authorList>
            <person name="Jeong J.-H."/>
            <person name="Song I."/>
            <person name="Kim S."/>
            <person name="Choi T."/>
            <person name="Kim D."/>
            <person name="Ryu S."/>
            <person name="Kim W."/>
        </authorList>
    </citation>
    <scope>NUCLEOTIDE SEQUENCE [LARGE SCALE GENOMIC DNA]</scope>
    <source>
        <tissue evidence="1">Muscle</tissue>
    </source>
</reference>
<comment type="caution">
    <text evidence="1">The sequence shown here is derived from an EMBL/GenBank/DDBJ whole genome shotgun (WGS) entry which is preliminary data.</text>
</comment>
<dbReference type="AlphaFoldDB" id="A0A5B7JP65"/>
<accession>A0A5B7JP65</accession>